<dbReference type="SUPFAM" id="SSF53613">
    <property type="entry name" value="Ribokinase-like"/>
    <property type="match status" value="1"/>
</dbReference>
<dbReference type="CDD" id="cd01166">
    <property type="entry name" value="KdgK"/>
    <property type="match status" value="1"/>
</dbReference>
<evidence type="ECO:0000256" key="3">
    <source>
        <dbReference type="ARBA" id="ARBA00022777"/>
    </source>
</evidence>
<keyword evidence="2" id="KW-0808">Transferase</keyword>
<proteinExistence type="inferred from homology"/>
<dbReference type="Pfam" id="PF00294">
    <property type="entry name" value="PfkB"/>
    <property type="match status" value="1"/>
</dbReference>
<sequence>MKRVLAFGEVMMRLGVPDHKLLQQTSQLDYLFSGTGVNILSGLSHMGHETFIITALPDNRVGNVATGKLREMGIGTEMIQYEGDHIGIYILETGYGARPSQVTYLNRSMSSFATYDYSGKIKDFDTMFMDVEMLHICGIALIHDNTYKMALKLVDEAKIRNVKVVFDCNYRASLWGNRDPQDVSKMYRSLFENADIVFASYRDFALHAPDIVKDCDEEEAMFRVQEAFKIEYLCHTNRNLETQEIEGCLYVNQKKYTSDSYKLEILDRVGGGDGFALGILHGILENYDIETCVEFGIGAAVLAHTTYGDPFVNDTKSVFNVINKYKLDLIR</sequence>
<dbReference type="KEGG" id="eio:H9L01_06500"/>
<dbReference type="PANTHER" id="PTHR43320:SF2">
    <property type="entry name" value="2-DEHYDRO-3-DEOXYGLUCONOKINASE_2-DEHYDRO-3-DEOXYGALACTONOKINASE"/>
    <property type="match status" value="1"/>
</dbReference>
<dbReference type="InterPro" id="IPR029056">
    <property type="entry name" value="Ribokinase-like"/>
</dbReference>
<dbReference type="Gene3D" id="3.40.1190.20">
    <property type="match status" value="1"/>
</dbReference>
<evidence type="ECO:0000259" key="4">
    <source>
        <dbReference type="Pfam" id="PF00294"/>
    </source>
</evidence>
<keyword evidence="6" id="KW-1185">Reference proteome</keyword>
<comment type="similarity">
    <text evidence="1">Belongs to the carbohydrate kinase PfkB family.</text>
</comment>
<dbReference type="RefSeq" id="WP_187533158.1">
    <property type="nucleotide sequence ID" value="NZ_CBCSHU010000002.1"/>
</dbReference>
<evidence type="ECO:0000313" key="5">
    <source>
        <dbReference type="EMBL" id="QNN60025.1"/>
    </source>
</evidence>
<dbReference type="AlphaFoldDB" id="A0A7G9RWQ0"/>
<reference evidence="5 6" key="1">
    <citation type="submission" date="2020-08" db="EMBL/GenBank/DDBJ databases">
        <title>Genome sequence of Erysipelothrix inopinata DSM 15511T.</title>
        <authorList>
            <person name="Hyun D.-W."/>
            <person name="Bae J.-W."/>
        </authorList>
    </citation>
    <scope>NUCLEOTIDE SEQUENCE [LARGE SCALE GENOMIC DNA]</scope>
    <source>
        <strain evidence="5 6">DSM 15511</strain>
    </source>
</reference>
<dbReference type="InterPro" id="IPR052700">
    <property type="entry name" value="Carb_kinase_PfkB-like"/>
</dbReference>
<dbReference type="EMBL" id="CP060715">
    <property type="protein sequence ID" value="QNN60025.1"/>
    <property type="molecule type" value="Genomic_DNA"/>
</dbReference>
<dbReference type="InterPro" id="IPR011611">
    <property type="entry name" value="PfkB_dom"/>
</dbReference>
<dbReference type="PANTHER" id="PTHR43320">
    <property type="entry name" value="SUGAR KINASE"/>
    <property type="match status" value="1"/>
</dbReference>
<gene>
    <name evidence="5" type="ORF">H9L01_06500</name>
</gene>
<evidence type="ECO:0000256" key="2">
    <source>
        <dbReference type="ARBA" id="ARBA00022679"/>
    </source>
</evidence>
<dbReference type="GO" id="GO:0016301">
    <property type="term" value="F:kinase activity"/>
    <property type="evidence" value="ECO:0007669"/>
    <property type="project" value="UniProtKB-KW"/>
</dbReference>
<organism evidence="5 6">
    <name type="scientific">Erysipelothrix inopinata</name>
    <dbReference type="NCBI Taxonomy" id="225084"/>
    <lineage>
        <taxon>Bacteria</taxon>
        <taxon>Bacillati</taxon>
        <taxon>Bacillota</taxon>
        <taxon>Erysipelotrichia</taxon>
        <taxon>Erysipelotrichales</taxon>
        <taxon>Erysipelotrichaceae</taxon>
        <taxon>Erysipelothrix</taxon>
    </lineage>
</organism>
<evidence type="ECO:0000256" key="1">
    <source>
        <dbReference type="ARBA" id="ARBA00010688"/>
    </source>
</evidence>
<protein>
    <submittedName>
        <fullName evidence="5">Sugar kinase</fullName>
    </submittedName>
</protein>
<dbReference type="Proteomes" id="UP000515928">
    <property type="component" value="Chromosome"/>
</dbReference>
<keyword evidence="3 5" id="KW-0418">Kinase</keyword>
<feature type="domain" description="Carbohydrate kinase PfkB" evidence="4">
    <location>
        <begin position="1"/>
        <end position="309"/>
    </location>
</feature>
<accession>A0A7G9RWQ0</accession>
<evidence type="ECO:0000313" key="6">
    <source>
        <dbReference type="Proteomes" id="UP000515928"/>
    </source>
</evidence>
<name>A0A7G9RWQ0_9FIRM</name>